<keyword evidence="2" id="KW-0812">Transmembrane</keyword>
<dbReference type="OrthoDB" id="4295435at2"/>
<feature type="transmembrane region" description="Helical" evidence="2">
    <location>
        <begin position="20"/>
        <end position="42"/>
    </location>
</feature>
<dbReference type="RefSeq" id="WP_147328687.1">
    <property type="nucleotide sequence ID" value="NZ_CP144375.1"/>
</dbReference>
<keyword evidence="2" id="KW-0472">Membrane</keyword>
<gene>
    <name evidence="3" type="ORF">BCF44_110418</name>
</gene>
<evidence type="ECO:0000256" key="1">
    <source>
        <dbReference type="SAM" id="MobiDB-lite"/>
    </source>
</evidence>
<keyword evidence="4" id="KW-1185">Reference proteome</keyword>
<reference evidence="3 4" key="1">
    <citation type="submission" date="2018-08" db="EMBL/GenBank/DDBJ databases">
        <title>Genomic Encyclopedia of Archaeal and Bacterial Type Strains, Phase II (KMG-II): from individual species to whole genera.</title>
        <authorList>
            <person name="Goeker M."/>
        </authorList>
    </citation>
    <scope>NUCLEOTIDE SEQUENCE [LARGE SCALE GENOMIC DNA]</scope>
    <source>
        <strain evidence="3 4">DSM 45791</strain>
    </source>
</reference>
<keyword evidence="2" id="KW-1133">Transmembrane helix</keyword>
<organism evidence="3 4">
    <name type="scientific">Kutzneria buriramensis</name>
    <dbReference type="NCBI Taxonomy" id="1045776"/>
    <lineage>
        <taxon>Bacteria</taxon>
        <taxon>Bacillati</taxon>
        <taxon>Actinomycetota</taxon>
        <taxon>Actinomycetes</taxon>
        <taxon>Pseudonocardiales</taxon>
        <taxon>Pseudonocardiaceae</taxon>
        <taxon>Kutzneria</taxon>
    </lineage>
</organism>
<dbReference type="EMBL" id="QUNO01000010">
    <property type="protein sequence ID" value="REH42913.1"/>
    <property type="molecule type" value="Genomic_DNA"/>
</dbReference>
<evidence type="ECO:0000256" key="2">
    <source>
        <dbReference type="SAM" id="Phobius"/>
    </source>
</evidence>
<dbReference type="AlphaFoldDB" id="A0A3E0HDP8"/>
<feature type="compositionally biased region" description="Low complexity" evidence="1">
    <location>
        <begin position="89"/>
        <end position="108"/>
    </location>
</feature>
<protein>
    <submittedName>
        <fullName evidence="3">Uncharacterized protein</fullName>
    </submittedName>
</protein>
<comment type="caution">
    <text evidence="3">The sequence shown here is derived from an EMBL/GenBank/DDBJ whole genome shotgun (WGS) entry which is preliminary data.</text>
</comment>
<evidence type="ECO:0000313" key="3">
    <source>
        <dbReference type="EMBL" id="REH42913.1"/>
    </source>
</evidence>
<proteinExistence type="predicted"/>
<accession>A0A3E0HDP8</accession>
<dbReference type="Proteomes" id="UP000256269">
    <property type="component" value="Unassembled WGS sequence"/>
</dbReference>
<feature type="region of interest" description="Disordered" evidence="1">
    <location>
        <begin position="89"/>
        <end position="124"/>
    </location>
</feature>
<name>A0A3E0HDP8_9PSEU</name>
<sequence>MDGSFAPGPVRGWWWRSSRVQRLAVAGVAAVLGLALLIGAFAGMPTGGQQSVAATPLVPIPPLTTIAATTTTTVTSTTTATTTTTTSTVDTTTTASSSPTTTAVTTTHPLPPITIGPPITTIPPTTTDDIQYGVRMGMPCSPEGAVGVTTLGIPVVCMPGSNGRLKWRRP</sequence>
<evidence type="ECO:0000313" key="4">
    <source>
        <dbReference type="Proteomes" id="UP000256269"/>
    </source>
</evidence>